<sequence length="361" mass="41971">MTVNYLQDVLGEKILEIWQKCSVRILYTGKYLTTLMTKLEKKLNCDLLFDVAEGLISKSDWFYFNIDTQAKMLKFMMVNKDCMSAFLSFFPKIKEVDICVQADVTEVEFYKSKSMQPILQWNEKETLEYQRPFRGDPWFLAFLVKNGKFNPKKISFKNFSANSDWQPLKPIDEQTTALQSLCRLLNLKGFTEFSPNRELCLDYLEISKVSGCSAQLPYYLALNAAEVKIYANLDKIDCFPSRPDVKAINTKLLDRECSIEFELPCYVEQEDLEKVSEGERSQHKLLQMGTIDQKQVNELEISRVIRLSETALIRFSISGSEDEENSDGYRDIIDDAFDDDDNYGEYDGEDDEDFDDYDIDE</sequence>
<dbReference type="AlphaFoldDB" id="A0A915DGD0"/>
<organism evidence="2 3">
    <name type="scientific">Ditylenchus dipsaci</name>
    <dbReference type="NCBI Taxonomy" id="166011"/>
    <lineage>
        <taxon>Eukaryota</taxon>
        <taxon>Metazoa</taxon>
        <taxon>Ecdysozoa</taxon>
        <taxon>Nematoda</taxon>
        <taxon>Chromadorea</taxon>
        <taxon>Rhabditida</taxon>
        <taxon>Tylenchina</taxon>
        <taxon>Tylenchomorpha</taxon>
        <taxon>Sphaerularioidea</taxon>
        <taxon>Anguinidae</taxon>
        <taxon>Anguininae</taxon>
        <taxon>Ditylenchus</taxon>
    </lineage>
</organism>
<evidence type="ECO:0000256" key="1">
    <source>
        <dbReference type="SAM" id="MobiDB-lite"/>
    </source>
</evidence>
<dbReference type="Proteomes" id="UP000887574">
    <property type="component" value="Unplaced"/>
</dbReference>
<keyword evidence="2" id="KW-1185">Reference proteome</keyword>
<evidence type="ECO:0000313" key="2">
    <source>
        <dbReference type="Proteomes" id="UP000887574"/>
    </source>
</evidence>
<name>A0A915DGD0_9BILA</name>
<dbReference type="WBParaSite" id="jg19585">
    <property type="protein sequence ID" value="jg19585"/>
    <property type="gene ID" value="jg19585"/>
</dbReference>
<proteinExistence type="predicted"/>
<protein>
    <submittedName>
        <fullName evidence="3">Uncharacterized protein</fullName>
    </submittedName>
</protein>
<reference evidence="3" key="1">
    <citation type="submission" date="2022-11" db="UniProtKB">
        <authorList>
            <consortium name="WormBaseParasite"/>
        </authorList>
    </citation>
    <scope>IDENTIFICATION</scope>
</reference>
<accession>A0A915DGD0</accession>
<feature type="compositionally biased region" description="Acidic residues" evidence="1">
    <location>
        <begin position="334"/>
        <end position="361"/>
    </location>
</feature>
<evidence type="ECO:0000313" key="3">
    <source>
        <dbReference type="WBParaSite" id="jg19585"/>
    </source>
</evidence>
<feature type="region of interest" description="Disordered" evidence="1">
    <location>
        <begin position="319"/>
        <end position="361"/>
    </location>
</feature>